<name>A0A8H7Z392_AJECA</name>
<dbReference type="Gene3D" id="1.10.510.10">
    <property type="entry name" value="Transferase(Phosphotransferase) domain 1"/>
    <property type="match status" value="1"/>
</dbReference>
<dbReference type="GO" id="GO:0005524">
    <property type="term" value="F:ATP binding"/>
    <property type="evidence" value="ECO:0007669"/>
    <property type="project" value="InterPro"/>
</dbReference>
<evidence type="ECO:0000313" key="2">
    <source>
        <dbReference type="EMBL" id="KAG5303037.1"/>
    </source>
</evidence>
<dbReference type="Proteomes" id="UP000670092">
    <property type="component" value="Unassembled WGS sequence"/>
</dbReference>
<comment type="caution">
    <text evidence="2">The sequence shown here is derived from an EMBL/GenBank/DDBJ whole genome shotgun (WGS) entry which is preliminary data.</text>
</comment>
<sequence length="339" mass="38659">MTYPLSDNFCSRFNCSKPGLPYAVGAVFTVRSHRPPSPTSTSYDCSLTSEAAYERESLHPLDRCIKHPPLAGSDGPTTAELKIDGAVRIGDNHSAQLVTVQILHTSPPKMLPTDTNLLAKIYDPLYFDHEQDDVDPFLCVDRDYARETAAYLALPQLYGTVIPNYFGSYTLQWPIDGTTTRLVRLILIELVSGTSMQQLSPMKFSQRDRQAIIKAIIDAETLLYTCNVRHGDIHPRNILLQNTAKTWKITIIDFGKARLGRTPYPEEEQRYLPEVSISPLLRWNKAWGFWHVFDAWVDWDWQSWLEDVYEDTTASITDHMRSVWLPSILTQPLEPLPDF</sequence>
<dbReference type="OrthoDB" id="4267316at2759"/>
<proteinExistence type="predicted"/>
<dbReference type="PANTHER" id="PTHR37171:SF1">
    <property type="entry name" value="SERINE_THREONINE-PROTEIN KINASE YRZF-RELATED"/>
    <property type="match status" value="1"/>
</dbReference>
<protein>
    <recommendedName>
        <fullName evidence="1">Protein kinase domain-containing protein</fullName>
    </recommendedName>
</protein>
<dbReference type="Pfam" id="PF00069">
    <property type="entry name" value="Pkinase"/>
    <property type="match status" value="1"/>
</dbReference>
<accession>A0A8H7Z392</accession>
<dbReference type="InterPro" id="IPR011009">
    <property type="entry name" value="Kinase-like_dom_sf"/>
</dbReference>
<reference evidence="2 3" key="1">
    <citation type="submission" date="2021-01" db="EMBL/GenBank/DDBJ databases">
        <title>Chromosome-level genome assembly of a human fungal pathogen reveals clustering of transcriptionally co-regulated genes.</title>
        <authorList>
            <person name="Voorhies M."/>
            <person name="Cohen S."/>
            <person name="Shea T.P."/>
            <person name="Petrus S."/>
            <person name="Munoz J.F."/>
            <person name="Poplawski S."/>
            <person name="Goldman W.E."/>
            <person name="Michael T."/>
            <person name="Cuomo C.A."/>
            <person name="Sil A."/>
            <person name="Beyhan S."/>
        </authorList>
    </citation>
    <scope>NUCLEOTIDE SEQUENCE [LARGE SCALE GENOMIC DNA]</scope>
    <source>
        <strain evidence="2 3">G184AR</strain>
    </source>
</reference>
<dbReference type="InterPro" id="IPR000719">
    <property type="entry name" value="Prot_kinase_dom"/>
</dbReference>
<dbReference type="EMBL" id="JAEVHI010000001">
    <property type="protein sequence ID" value="KAG5303037.1"/>
    <property type="molecule type" value="Genomic_DNA"/>
</dbReference>
<gene>
    <name evidence="2" type="ORF">I7I52_00894</name>
</gene>
<dbReference type="SUPFAM" id="SSF56112">
    <property type="entry name" value="Protein kinase-like (PK-like)"/>
    <property type="match status" value="1"/>
</dbReference>
<dbReference type="GO" id="GO:0004672">
    <property type="term" value="F:protein kinase activity"/>
    <property type="evidence" value="ECO:0007669"/>
    <property type="project" value="InterPro"/>
</dbReference>
<evidence type="ECO:0000313" key="3">
    <source>
        <dbReference type="Proteomes" id="UP000670092"/>
    </source>
</evidence>
<dbReference type="VEuPathDB" id="FungiDB:I7I52_00894"/>
<dbReference type="PANTHER" id="PTHR37171">
    <property type="entry name" value="SERINE/THREONINE-PROTEIN KINASE YRZF-RELATED"/>
    <property type="match status" value="1"/>
</dbReference>
<dbReference type="AlphaFoldDB" id="A0A8H7Z392"/>
<dbReference type="InterPro" id="IPR052396">
    <property type="entry name" value="Meiotic_Drive_Suppr_Kinase"/>
</dbReference>
<organism evidence="2 3">
    <name type="scientific">Ajellomyces capsulatus</name>
    <name type="common">Darling's disease fungus</name>
    <name type="synonym">Histoplasma capsulatum</name>
    <dbReference type="NCBI Taxonomy" id="5037"/>
    <lineage>
        <taxon>Eukaryota</taxon>
        <taxon>Fungi</taxon>
        <taxon>Dikarya</taxon>
        <taxon>Ascomycota</taxon>
        <taxon>Pezizomycotina</taxon>
        <taxon>Eurotiomycetes</taxon>
        <taxon>Eurotiomycetidae</taxon>
        <taxon>Onygenales</taxon>
        <taxon>Ajellomycetaceae</taxon>
        <taxon>Histoplasma</taxon>
    </lineage>
</organism>
<feature type="domain" description="Protein kinase" evidence="1">
    <location>
        <begin position="83"/>
        <end position="339"/>
    </location>
</feature>
<dbReference type="PROSITE" id="PS50011">
    <property type="entry name" value="PROTEIN_KINASE_DOM"/>
    <property type="match status" value="1"/>
</dbReference>
<evidence type="ECO:0000259" key="1">
    <source>
        <dbReference type="PROSITE" id="PS50011"/>
    </source>
</evidence>